<evidence type="ECO:0000313" key="2">
    <source>
        <dbReference type="Proteomes" id="UP000295008"/>
    </source>
</evidence>
<protein>
    <submittedName>
        <fullName evidence="1">Uncharacterized protein</fullName>
    </submittedName>
</protein>
<sequence>MGLHPETAPRSLTAKNQPVHTRLVFDNSPAALTVLTMERPHFLV</sequence>
<dbReference type="EMBL" id="SLUN01000028">
    <property type="protein sequence ID" value="TCL62053.1"/>
    <property type="molecule type" value="Genomic_DNA"/>
</dbReference>
<reference evidence="1 2" key="1">
    <citation type="submission" date="2019-03" db="EMBL/GenBank/DDBJ databases">
        <title>Genomic Encyclopedia of Type Strains, Phase IV (KMG-IV): sequencing the most valuable type-strain genomes for metagenomic binning, comparative biology and taxonomic classification.</title>
        <authorList>
            <person name="Goeker M."/>
        </authorList>
    </citation>
    <scope>NUCLEOTIDE SEQUENCE [LARGE SCALE GENOMIC DNA]</scope>
    <source>
        <strain evidence="1 2">LX-B</strain>
    </source>
</reference>
<evidence type="ECO:0000313" key="1">
    <source>
        <dbReference type="EMBL" id="TCL62053.1"/>
    </source>
</evidence>
<gene>
    <name evidence="1" type="ORF">EDC14_10289</name>
</gene>
<accession>A0A4R1R8R0</accession>
<dbReference type="Proteomes" id="UP000295008">
    <property type="component" value="Unassembled WGS sequence"/>
</dbReference>
<dbReference type="AlphaFoldDB" id="A0A4R1R8R0"/>
<name>A0A4R1R8R0_HYDET</name>
<proteinExistence type="predicted"/>
<organism evidence="1 2">
    <name type="scientific">Hydrogenispora ethanolica</name>
    <dbReference type="NCBI Taxonomy" id="1082276"/>
    <lineage>
        <taxon>Bacteria</taxon>
        <taxon>Bacillati</taxon>
        <taxon>Bacillota</taxon>
        <taxon>Hydrogenispora</taxon>
    </lineage>
</organism>
<comment type="caution">
    <text evidence="1">The sequence shown here is derived from an EMBL/GenBank/DDBJ whole genome shotgun (WGS) entry which is preliminary data.</text>
</comment>
<keyword evidence="2" id="KW-1185">Reference proteome</keyword>